<feature type="region of interest" description="Disordered" evidence="1">
    <location>
        <begin position="121"/>
        <end position="147"/>
    </location>
</feature>
<dbReference type="GO" id="GO:0005829">
    <property type="term" value="C:cytosol"/>
    <property type="evidence" value="ECO:0007669"/>
    <property type="project" value="TreeGrafter"/>
</dbReference>
<proteinExistence type="predicted"/>
<evidence type="ECO:0000313" key="4">
    <source>
        <dbReference type="Proteomes" id="UP000677082"/>
    </source>
</evidence>
<comment type="caution">
    <text evidence="3">The sequence shown here is derived from an EMBL/GenBank/DDBJ whole genome shotgun (WGS) entry which is preliminary data.</text>
</comment>
<dbReference type="GO" id="GO:0005524">
    <property type="term" value="F:ATP binding"/>
    <property type="evidence" value="ECO:0007669"/>
    <property type="project" value="InterPro"/>
</dbReference>
<accession>A0A919TDS2</accession>
<dbReference type="PANTHER" id="PTHR11070">
    <property type="entry name" value="UVRD / RECB / PCRA DNA HELICASE FAMILY MEMBER"/>
    <property type="match status" value="1"/>
</dbReference>
<dbReference type="InterPro" id="IPR027351">
    <property type="entry name" value="(+)RNA_virus_helicase_core_dom"/>
</dbReference>
<evidence type="ECO:0000256" key="1">
    <source>
        <dbReference type="SAM" id="MobiDB-lite"/>
    </source>
</evidence>
<name>A0A919TDS2_9ACTN</name>
<dbReference type="Gene3D" id="3.40.50.300">
    <property type="entry name" value="P-loop containing nucleotide triphosphate hydrolases"/>
    <property type="match status" value="2"/>
</dbReference>
<evidence type="ECO:0000313" key="3">
    <source>
        <dbReference type="EMBL" id="GIM93442.1"/>
    </source>
</evidence>
<reference evidence="3 4" key="1">
    <citation type="submission" date="2021-03" db="EMBL/GenBank/DDBJ databases">
        <title>Whole genome shotgun sequence of Actinoplanes toevensis NBRC 105298.</title>
        <authorList>
            <person name="Komaki H."/>
            <person name="Tamura T."/>
        </authorList>
    </citation>
    <scope>NUCLEOTIDE SEQUENCE [LARGE SCALE GENOMIC DNA]</scope>
    <source>
        <strain evidence="3 4">NBRC 105298</strain>
    </source>
</reference>
<evidence type="ECO:0000259" key="2">
    <source>
        <dbReference type="Pfam" id="PF01443"/>
    </source>
</evidence>
<dbReference type="Pfam" id="PF01443">
    <property type="entry name" value="Viral_helicase1"/>
    <property type="match status" value="1"/>
</dbReference>
<gene>
    <name evidence="3" type="ORF">Ato02nite_052350</name>
</gene>
<dbReference type="AlphaFoldDB" id="A0A919TDS2"/>
<dbReference type="RefSeq" id="WP_246607424.1">
    <property type="nucleotide sequence ID" value="NZ_BOQN01000066.1"/>
</dbReference>
<dbReference type="GO" id="GO:0043138">
    <property type="term" value="F:3'-5' DNA helicase activity"/>
    <property type="evidence" value="ECO:0007669"/>
    <property type="project" value="TreeGrafter"/>
</dbReference>
<feature type="domain" description="(+)RNA virus helicase C-terminal" evidence="2">
    <location>
        <begin position="417"/>
        <end position="574"/>
    </location>
</feature>
<dbReference type="SUPFAM" id="SSF52540">
    <property type="entry name" value="P-loop containing nucleoside triphosphate hydrolases"/>
    <property type="match status" value="1"/>
</dbReference>
<dbReference type="GO" id="GO:0000725">
    <property type="term" value="P:recombinational repair"/>
    <property type="evidence" value="ECO:0007669"/>
    <property type="project" value="TreeGrafter"/>
</dbReference>
<dbReference type="EMBL" id="BOQN01000066">
    <property type="protein sequence ID" value="GIM93442.1"/>
    <property type="molecule type" value="Genomic_DNA"/>
</dbReference>
<sequence length="585" mass="62967">MDQPLVTAMFERLDRETAEIEAELAGSPDADRRALLRRRRAELTAAAGDGLVFGRIDYPDGTGLYIGRRGIHVGGEPLLVDWRAPAAAPFYAATAAHPMGLRRRRHLRLDGRRVASVSDEILDGSAPGPDDVPGDGPLAEALNAPRTGRMRDAVTTLQAEQDAIVRSPHRGSTVVQGGPGTGKTVVALHRAAYVLFAFPAAAERGVLVVGPDARFLDYISRVLPALGENDVRLVTRFEVGGGRATIPAPPEEARRKGRAVLADALADWVNARRPEAGSEPYNQARVTFAERLKGDLARRRKEAMAATLERIDAETAALTGVDLDAAVAGDLASLGLGGPPGKVDLGEDDVEPDVTEAVARLWPELTPEQVVEGLLADPPPHLAQLRRAPGAPWTEADLALRDEAASLLDGPPADVYGHIVVDEAQELTEMDWRAVLRRCPSRSMTVVGDFAQAGPGSTVKSWEQALGDRFRSHTLTVNYRTTAEILEYSRDLLARIAPGQELSRSLRHGEEPRVGHDLDKELAAAPGAKVITAEDVCRGREFDTVLVVDPAEIGRNPRDLYVALTRATQRLIVIVPPPAAGKDRR</sequence>
<dbReference type="GO" id="GO:0003677">
    <property type="term" value="F:DNA binding"/>
    <property type="evidence" value="ECO:0007669"/>
    <property type="project" value="InterPro"/>
</dbReference>
<keyword evidence="4" id="KW-1185">Reference proteome</keyword>
<protein>
    <recommendedName>
        <fullName evidence="2">(+)RNA virus helicase C-terminal domain-containing protein</fullName>
    </recommendedName>
</protein>
<dbReference type="InterPro" id="IPR000212">
    <property type="entry name" value="DNA_helicase_UvrD/REP"/>
</dbReference>
<dbReference type="Proteomes" id="UP000677082">
    <property type="component" value="Unassembled WGS sequence"/>
</dbReference>
<organism evidence="3 4">
    <name type="scientific">Paractinoplanes toevensis</name>
    <dbReference type="NCBI Taxonomy" id="571911"/>
    <lineage>
        <taxon>Bacteria</taxon>
        <taxon>Bacillati</taxon>
        <taxon>Actinomycetota</taxon>
        <taxon>Actinomycetes</taxon>
        <taxon>Micromonosporales</taxon>
        <taxon>Micromonosporaceae</taxon>
        <taxon>Paractinoplanes</taxon>
    </lineage>
</organism>
<feature type="compositionally biased region" description="Low complexity" evidence="1">
    <location>
        <begin position="123"/>
        <end position="137"/>
    </location>
</feature>
<dbReference type="InterPro" id="IPR027417">
    <property type="entry name" value="P-loop_NTPase"/>
</dbReference>
<dbReference type="PANTHER" id="PTHR11070:SF45">
    <property type="entry name" value="DNA 3'-5' HELICASE"/>
    <property type="match status" value="1"/>
</dbReference>